<organism evidence="2 3">
    <name type="scientific">Candidatus Nitrohelix vancouverensis</name>
    <dbReference type="NCBI Taxonomy" id="2705534"/>
    <lineage>
        <taxon>Bacteria</taxon>
        <taxon>Pseudomonadati</taxon>
        <taxon>Nitrospinota/Tectimicrobiota group</taxon>
        <taxon>Nitrospinota</taxon>
        <taxon>Nitrospinia</taxon>
        <taxon>Nitrospinales</taxon>
        <taxon>Nitrospinaceae</taxon>
        <taxon>Candidatus Nitrohelix</taxon>
    </lineage>
</organism>
<dbReference type="KEGG" id="nva:G3M78_11870"/>
<dbReference type="Proteomes" id="UP000594464">
    <property type="component" value="Chromosome"/>
</dbReference>
<dbReference type="Gene3D" id="2.40.10.220">
    <property type="entry name" value="predicted glycosyltransferase like domains"/>
    <property type="match status" value="1"/>
</dbReference>
<dbReference type="AlphaFoldDB" id="A0A7T0C3Z4"/>
<feature type="domain" description="PilZ" evidence="1">
    <location>
        <begin position="6"/>
        <end position="98"/>
    </location>
</feature>
<dbReference type="EMBL" id="CP048620">
    <property type="protein sequence ID" value="QPJ66053.1"/>
    <property type="molecule type" value="Genomic_DNA"/>
</dbReference>
<sequence>MPAETRGAFRVYPSRENPVYLKVNNTNLTAVDISAGGISFENKSFKKNVSYDMQITLPATDNEINAKVEILKIDEGNICRAKMVDLSPQDEDDIHHYILTRQKEELIEKKYK</sequence>
<dbReference type="InterPro" id="IPR009875">
    <property type="entry name" value="PilZ_domain"/>
</dbReference>
<dbReference type="Pfam" id="PF07238">
    <property type="entry name" value="PilZ"/>
    <property type="match status" value="1"/>
</dbReference>
<gene>
    <name evidence="2" type="ORF">G3M78_11870</name>
</gene>
<evidence type="ECO:0000313" key="2">
    <source>
        <dbReference type="EMBL" id="QPJ66053.1"/>
    </source>
</evidence>
<dbReference type="GO" id="GO:0035438">
    <property type="term" value="F:cyclic-di-GMP binding"/>
    <property type="evidence" value="ECO:0007669"/>
    <property type="project" value="InterPro"/>
</dbReference>
<protein>
    <submittedName>
        <fullName evidence="2">PilZ domain-containing protein</fullName>
    </submittedName>
</protein>
<evidence type="ECO:0000313" key="3">
    <source>
        <dbReference type="Proteomes" id="UP000594464"/>
    </source>
</evidence>
<proteinExistence type="predicted"/>
<name>A0A7T0C3Z4_9BACT</name>
<reference evidence="3" key="1">
    <citation type="submission" date="2020-02" db="EMBL/GenBank/DDBJ databases">
        <title>Genomic and physiological characterization of two novel Nitrospinaceae genera.</title>
        <authorList>
            <person name="Mueller A.J."/>
            <person name="Jung M.-Y."/>
            <person name="Strachan C.R."/>
            <person name="Herbold C.W."/>
            <person name="Kirkegaard R.H."/>
            <person name="Daims H."/>
        </authorList>
    </citation>
    <scope>NUCLEOTIDE SEQUENCE [LARGE SCALE GENOMIC DNA]</scope>
</reference>
<accession>A0A7T0C3Z4</accession>
<evidence type="ECO:0000259" key="1">
    <source>
        <dbReference type="Pfam" id="PF07238"/>
    </source>
</evidence>